<dbReference type="InterPro" id="IPR039993">
    <property type="entry name" value="NDUFB10"/>
</dbReference>
<comment type="caution">
    <text evidence="8">The sequence shown here is derived from an EMBL/GenBank/DDBJ whole genome shotgun (WGS) entry which is preliminary data.</text>
</comment>
<dbReference type="Proteomes" id="UP000812966">
    <property type="component" value="Unassembled WGS sequence"/>
</dbReference>
<keyword evidence="2" id="KW-0813">Transport</keyword>
<evidence type="ECO:0000313" key="9">
    <source>
        <dbReference type="Proteomes" id="UP000812966"/>
    </source>
</evidence>
<evidence type="ECO:0000256" key="6">
    <source>
        <dbReference type="ARBA" id="ARBA00023128"/>
    </source>
</evidence>
<keyword evidence="9" id="KW-1185">Reference proteome</keyword>
<evidence type="ECO:0000256" key="4">
    <source>
        <dbReference type="ARBA" id="ARBA00022792"/>
    </source>
</evidence>
<evidence type="ECO:0000256" key="5">
    <source>
        <dbReference type="ARBA" id="ARBA00022982"/>
    </source>
</evidence>
<keyword evidence="7" id="KW-0472">Membrane</keyword>
<evidence type="ECO:0000256" key="7">
    <source>
        <dbReference type="ARBA" id="ARBA00023136"/>
    </source>
</evidence>
<keyword evidence="5" id="KW-0249">Electron transport</keyword>
<dbReference type="EMBL" id="JABELV010000044">
    <property type="protein sequence ID" value="KAG7561881.1"/>
    <property type="molecule type" value="Genomic_DNA"/>
</dbReference>
<evidence type="ECO:0008006" key="10">
    <source>
        <dbReference type="Google" id="ProtNLM"/>
    </source>
</evidence>
<evidence type="ECO:0000313" key="8">
    <source>
        <dbReference type="EMBL" id="KAG7561881.1"/>
    </source>
</evidence>
<dbReference type="AlphaFoldDB" id="A0A8K0JSF6"/>
<name>A0A8K0JSF6_9TREE</name>
<accession>A0A8K0JSF6</accession>
<sequence>MAANVEDFKKRLDEQDLHIRESWVAAMKARIVRGELIKCQRGEGVNHYKHCRDLAEMYTGMIRENKVKGYKIIDTE</sequence>
<proteinExistence type="predicted"/>
<keyword evidence="6" id="KW-0496">Mitochondrion</keyword>
<dbReference type="PANTHER" id="PTHR13094:SF1">
    <property type="entry name" value="NADH DEHYDROGENASE [UBIQUINONE] 1 BETA SUBCOMPLEX SUBUNIT 10"/>
    <property type="match status" value="1"/>
</dbReference>
<dbReference type="GO" id="GO:0005743">
    <property type="term" value="C:mitochondrial inner membrane"/>
    <property type="evidence" value="ECO:0007669"/>
    <property type="project" value="UniProtKB-SubCell"/>
</dbReference>
<comment type="subcellular location">
    <subcellularLocation>
        <location evidence="1">Mitochondrion inner membrane</location>
        <topology evidence="1">Peripheral membrane protein</topology>
        <orientation evidence="1">Matrix side</orientation>
    </subcellularLocation>
</comment>
<keyword evidence="3" id="KW-0679">Respiratory chain</keyword>
<reference evidence="8" key="1">
    <citation type="submission" date="2020-04" db="EMBL/GenBank/DDBJ databases">
        <title>Analysis of mating type loci in Filobasidium floriforme.</title>
        <authorList>
            <person name="Nowrousian M."/>
        </authorList>
    </citation>
    <scope>NUCLEOTIDE SEQUENCE</scope>
    <source>
        <strain evidence="8">CBS 6242</strain>
    </source>
</reference>
<organism evidence="8 9">
    <name type="scientific">Filobasidium floriforme</name>
    <dbReference type="NCBI Taxonomy" id="5210"/>
    <lineage>
        <taxon>Eukaryota</taxon>
        <taxon>Fungi</taxon>
        <taxon>Dikarya</taxon>
        <taxon>Basidiomycota</taxon>
        <taxon>Agaricomycotina</taxon>
        <taxon>Tremellomycetes</taxon>
        <taxon>Filobasidiales</taxon>
        <taxon>Filobasidiaceae</taxon>
        <taxon>Filobasidium</taxon>
    </lineage>
</organism>
<gene>
    <name evidence="8" type="ORF">FFLO_02698</name>
</gene>
<protein>
    <recommendedName>
        <fullName evidence="10">NADH-ubiquinone oxidoreductase 12 kDa subunit</fullName>
    </recommendedName>
</protein>
<evidence type="ECO:0000256" key="1">
    <source>
        <dbReference type="ARBA" id="ARBA00004443"/>
    </source>
</evidence>
<dbReference type="PANTHER" id="PTHR13094">
    <property type="entry name" value="NADH-UBIQUINONE OXIDOREDUCTASE PDSW SUBUNIT"/>
    <property type="match status" value="1"/>
</dbReference>
<evidence type="ECO:0000256" key="3">
    <source>
        <dbReference type="ARBA" id="ARBA00022660"/>
    </source>
</evidence>
<dbReference type="OrthoDB" id="10252718at2759"/>
<evidence type="ECO:0000256" key="2">
    <source>
        <dbReference type="ARBA" id="ARBA00022448"/>
    </source>
</evidence>
<keyword evidence="4" id="KW-0999">Mitochondrion inner membrane</keyword>